<proteinExistence type="predicted"/>
<accession>A0ABV1AEG7</accession>
<organism evidence="1 2">
    <name type="scientific">Ameca splendens</name>
    <dbReference type="NCBI Taxonomy" id="208324"/>
    <lineage>
        <taxon>Eukaryota</taxon>
        <taxon>Metazoa</taxon>
        <taxon>Chordata</taxon>
        <taxon>Craniata</taxon>
        <taxon>Vertebrata</taxon>
        <taxon>Euteleostomi</taxon>
        <taxon>Actinopterygii</taxon>
        <taxon>Neopterygii</taxon>
        <taxon>Teleostei</taxon>
        <taxon>Neoteleostei</taxon>
        <taxon>Acanthomorphata</taxon>
        <taxon>Ovalentaria</taxon>
        <taxon>Atherinomorphae</taxon>
        <taxon>Cyprinodontiformes</taxon>
        <taxon>Goodeidae</taxon>
        <taxon>Ameca</taxon>
    </lineage>
</organism>
<comment type="caution">
    <text evidence="1">The sequence shown here is derived from an EMBL/GenBank/DDBJ whole genome shotgun (WGS) entry which is preliminary data.</text>
</comment>
<dbReference type="Proteomes" id="UP001469553">
    <property type="component" value="Unassembled WGS sequence"/>
</dbReference>
<sequence>MAAKGDCRWHDFGGNIEKYHFLRTSRGLCDEVQQNHPAMENVQQRFSEGFARIMPKVLHLTQGKSPLYQLYQEARKEAFTEDVPDIDRRAALFFVSHTSSERTPISLSCLERKNGMRKSRGSWSC</sequence>
<evidence type="ECO:0000313" key="1">
    <source>
        <dbReference type="EMBL" id="MEQ2316442.1"/>
    </source>
</evidence>
<protein>
    <submittedName>
        <fullName evidence="1">Uncharacterized protein</fullName>
    </submittedName>
</protein>
<reference evidence="1 2" key="1">
    <citation type="submission" date="2021-06" db="EMBL/GenBank/DDBJ databases">
        <authorList>
            <person name="Palmer J.M."/>
        </authorList>
    </citation>
    <scope>NUCLEOTIDE SEQUENCE [LARGE SCALE GENOMIC DNA]</scope>
    <source>
        <strain evidence="1 2">AS_MEX2019</strain>
        <tissue evidence="1">Muscle</tissue>
    </source>
</reference>
<dbReference type="EMBL" id="JAHRIP010088884">
    <property type="protein sequence ID" value="MEQ2316442.1"/>
    <property type="molecule type" value="Genomic_DNA"/>
</dbReference>
<gene>
    <name evidence="1" type="ORF">AMECASPLE_032551</name>
</gene>
<evidence type="ECO:0000313" key="2">
    <source>
        <dbReference type="Proteomes" id="UP001469553"/>
    </source>
</evidence>
<keyword evidence="2" id="KW-1185">Reference proteome</keyword>
<name>A0ABV1AEG7_9TELE</name>